<evidence type="ECO:0000256" key="3">
    <source>
        <dbReference type="ARBA" id="ARBA00022679"/>
    </source>
</evidence>
<name>A0AAN7NRY0_MYCAM</name>
<dbReference type="EC" id="2.3.2.27" evidence="2"/>
<evidence type="ECO:0000313" key="5">
    <source>
        <dbReference type="EMBL" id="KAK4816008.1"/>
    </source>
</evidence>
<organism evidence="5 6">
    <name type="scientific">Mycteria americana</name>
    <name type="common">Wood stork</name>
    <dbReference type="NCBI Taxonomy" id="33587"/>
    <lineage>
        <taxon>Eukaryota</taxon>
        <taxon>Metazoa</taxon>
        <taxon>Chordata</taxon>
        <taxon>Craniata</taxon>
        <taxon>Vertebrata</taxon>
        <taxon>Euteleostomi</taxon>
        <taxon>Archelosauria</taxon>
        <taxon>Archosauria</taxon>
        <taxon>Dinosauria</taxon>
        <taxon>Saurischia</taxon>
        <taxon>Theropoda</taxon>
        <taxon>Coelurosauria</taxon>
        <taxon>Aves</taxon>
        <taxon>Neognathae</taxon>
        <taxon>Neoaves</taxon>
        <taxon>Aequornithes</taxon>
        <taxon>Ciconiiformes</taxon>
        <taxon>Ciconiidae</taxon>
        <taxon>Mycteria</taxon>
    </lineage>
</organism>
<dbReference type="GO" id="GO:0061630">
    <property type="term" value="F:ubiquitin protein ligase activity"/>
    <property type="evidence" value="ECO:0007669"/>
    <property type="project" value="UniProtKB-EC"/>
</dbReference>
<feature type="compositionally biased region" description="Basic residues" evidence="4">
    <location>
        <begin position="226"/>
        <end position="243"/>
    </location>
</feature>
<dbReference type="AlphaFoldDB" id="A0AAN7NRY0"/>
<comment type="caution">
    <text evidence="5">The sequence shown here is derived from an EMBL/GenBank/DDBJ whole genome shotgun (WGS) entry which is preliminary data.</text>
</comment>
<sequence>MLQLNFLALSPFNLEAYDHHAKYDSPAPLYDEESCSDSSIITISPYEAESQELDHSSSVTGIDQSPLGDESLGLSCSISEERGSCNNKYSSTGLRNDCSLNNCVIVGYVKPLTERTPEPIDLSWTLSHQSVKRKGKICSDSEASSSLLYSSIYSENVGRCKSCSSPAVKKKDDKNKCEVEDLSSQDLSWSPSSGSDTMWSPCNHRLCRKGKSLSPQSYSQHSQGGHGHRTTKEHHGKGQLKRR</sequence>
<gene>
    <name evidence="5" type="ORF">QYF61_010876</name>
</gene>
<dbReference type="EMBL" id="JAUNZN010000009">
    <property type="protein sequence ID" value="KAK4816008.1"/>
    <property type="molecule type" value="Genomic_DNA"/>
</dbReference>
<feature type="region of interest" description="Disordered" evidence="4">
    <location>
        <begin position="208"/>
        <end position="243"/>
    </location>
</feature>
<evidence type="ECO:0000256" key="2">
    <source>
        <dbReference type="ARBA" id="ARBA00012483"/>
    </source>
</evidence>
<evidence type="ECO:0000256" key="1">
    <source>
        <dbReference type="ARBA" id="ARBA00000900"/>
    </source>
</evidence>
<dbReference type="PANTHER" id="PTHR46077">
    <property type="entry name" value="E3 UBIQUITIN-PROTEIN LIGASE TOPORS"/>
    <property type="match status" value="1"/>
</dbReference>
<accession>A0AAN7NRY0</accession>
<comment type="catalytic activity">
    <reaction evidence="1">
        <text>S-ubiquitinyl-[E2 ubiquitin-conjugating enzyme]-L-cysteine + [acceptor protein]-L-lysine = [E2 ubiquitin-conjugating enzyme]-L-cysteine + N(6)-ubiquitinyl-[acceptor protein]-L-lysine.</text>
        <dbReference type="EC" id="2.3.2.27"/>
    </reaction>
</comment>
<dbReference type="GO" id="GO:0000209">
    <property type="term" value="P:protein polyubiquitination"/>
    <property type="evidence" value="ECO:0007669"/>
    <property type="project" value="TreeGrafter"/>
</dbReference>
<protein>
    <recommendedName>
        <fullName evidence="2">RING-type E3 ubiquitin transferase</fullName>
        <ecNumber evidence="2">2.3.2.27</ecNumber>
    </recommendedName>
</protein>
<reference evidence="5 6" key="1">
    <citation type="journal article" date="2023" name="J. Hered.">
        <title>Chromosome-level genome of the wood stork (Mycteria americana) provides insight into avian chromosome evolution.</title>
        <authorList>
            <person name="Flamio R. Jr."/>
            <person name="Ramstad K.M."/>
        </authorList>
    </citation>
    <scope>NUCLEOTIDE SEQUENCE [LARGE SCALE GENOMIC DNA]</scope>
    <source>
        <strain evidence="5">JAX WOST 10</strain>
    </source>
</reference>
<keyword evidence="6" id="KW-1185">Reference proteome</keyword>
<proteinExistence type="predicted"/>
<dbReference type="PANTHER" id="PTHR46077:SF3">
    <property type="entry name" value="TOPOISOMERASE I BINDING, ARGININE_SERINE-RICH LIKE"/>
    <property type="match status" value="1"/>
</dbReference>
<dbReference type="Proteomes" id="UP001333110">
    <property type="component" value="Unassembled WGS sequence"/>
</dbReference>
<feature type="compositionally biased region" description="Polar residues" evidence="4">
    <location>
        <begin position="213"/>
        <end position="223"/>
    </location>
</feature>
<dbReference type="GO" id="GO:0006513">
    <property type="term" value="P:protein monoubiquitination"/>
    <property type="evidence" value="ECO:0007669"/>
    <property type="project" value="TreeGrafter"/>
</dbReference>
<keyword evidence="3" id="KW-0808">Transferase</keyword>
<evidence type="ECO:0000256" key="4">
    <source>
        <dbReference type="SAM" id="MobiDB-lite"/>
    </source>
</evidence>
<evidence type="ECO:0000313" key="6">
    <source>
        <dbReference type="Proteomes" id="UP001333110"/>
    </source>
</evidence>